<dbReference type="GO" id="GO:0005524">
    <property type="term" value="F:ATP binding"/>
    <property type="evidence" value="ECO:0007669"/>
    <property type="project" value="UniProtKB-KW"/>
</dbReference>
<dbReference type="GO" id="GO:0016887">
    <property type="term" value="F:ATP hydrolysis activity"/>
    <property type="evidence" value="ECO:0007669"/>
    <property type="project" value="InterPro"/>
</dbReference>
<keyword evidence="12" id="KW-1185">Reference proteome</keyword>
<keyword evidence="9" id="KW-0472">Membrane</keyword>
<dbReference type="SUPFAM" id="SSF52540">
    <property type="entry name" value="P-loop containing nucleoside triphosphate hydrolases"/>
    <property type="match status" value="2"/>
</dbReference>
<evidence type="ECO:0000256" key="1">
    <source>
        <dbReference type="ARBA" id="ARBA00004202"/>
    </source>
</evidence>
<dbReference type="PANTHER" id="PTHR43790:SF3">
    <property type="entry name" value="D-ALLOSE IMPORT ATP-BINDING PROTEIN ALSA-RELATED"/>
    <property type="match status" value="1"/>
</dbReference>
<sequence>MQTVLRLEEIVKRYGSVTVLDRVSLDVRCGEIHALLGANGAGKSTLCKIISGLITATSGRMELHGDSFAPAGKQAAEHAGVQIVQQELNQVATLSVAENILLNRLPAKFGVIDRKTLDARARQALDRFGLDDVDTEAIMGGLGVGRQQMVEIATALDRQCQLLILDEPTAALSVGETDRLFERLHQLRRDGVAIIYISHRLDEVAQMADRVTVLRDGKVVTTQDAKSLTTDQMVQWMSGVSSQSADHSFETHRTDERALAVDGLTGGMVDNVTFEVARGERLGIAGLVGSGRTELIRLIFGADVASSGSVSVGTDGSPTTFKHPKQAVAAGLAMVTEDRKQNGLLLSQSIRMNSTICALGKRFSTGGIILGSREIQATEAMIDSLDTQCNDIDQAVRTLSGGNQQKVAVAKWLIADAEILFFDEPTRGIDVAARNRLYDLFESLAKQGKAIVIVSSDLDELTETCDRIGVMSAGKWVTDFERGHWTDEAIMQAAFSQYRAKATNLD</sequence>
<evidence type="ECO:0000259" key="10">
    <source>
        <dbReference type="PROSITE" id="PS50893"/>
    </source>
</evidence>
<evidence type="ECO:0000256" key="7">
    <source>
        <dbReference type="ARBA" id="ARBA00022840"/>
    </source>
</evidence>
<keyword evidence="4" id="KW-0762">Sugar transport</keyword>
<accession>A0A5C6B267</accession>
<protein>
    <submittedName>
        <fullName evidence="11">Ribose import ATP-binding protein RbsA</fullName>
        <ecNumber evidence="11">3.6.3.17</ecNumber>
    </submittedName>
</protein>
<dbReference type="EMBL" id="SJPN01000002">
    <property type="protein sequence ID" value="TWU06223.1"/>
    <property type="molecule type" value="Genomic_DNA"/>
</dbReference>
<dbReference type="PROSITE" id="PS50893">
    <property type="entry name" value="ABC_TRANSPORTER_2"/>
    <property type="match status" value="2"/>
</dbReference>
<dbReference type="PANTHER" id="PTHR43790">
    <property type="entry name" value="CARBOHYDRATE TRANSPORT ATP-BINDING PROTEIN MG119-RELATED"/>
    <property type="match status" value="1"/>
</dbReference>
<organism evidence="11 12">
    <name type="scientific">Stieleria varia</name>
    <dbReference type="NCBI Taxonomy" id="2528005"/>
    <lineage>
        <taxon>Bacteria</taxon>
        <taxon>Pseudomonadati</taxon>
        <taxon>Planctomycetota</taxon>
        <taxon>Planctomycetia</taxon>
        <taxon>Pirellulales</taxon>
        <taxon>Pirellulaceae</taxon>
        <taxon>Stieleria</taxon>
    </lineage>
</organism>
<keyword evidence="6" id="KW-0547">Nucleotide-binding</keyword>
<dbReference type="Proteomes" id="UP000320176">
    <property type="component" value="Unassembled WGS sequence"/>
</dbReference>
<dbReference type="PROSITE" id="PS00211">
    <property type="entry name" value="ABC_TRANSPORTER_1"/>
    <property type="match status" value="1"/>
</dbReference>
<dbReference type="CDD" id="cd03216">
    <property type="entry name" value="ABC_Carb_Monos_I"/>
    <property type="match status" value="1"/>
</dbReference>
<comment type="caution">
    <text evidence="11">The sequence shown here is derived from an EMBL/GenBank/DDBJ whole genome shotgun (WGS) entry which is preliminary data.</text>
</comment>
<dbReference type="InterPro" id="IPR050107">
    <property type="entry name" value="ABC_carbohydrate_import_ATPase"/>
</dbReference>
<dbReference type="Gene3D" id="3.40.50.300">
    <property type="entry name" value="P-loop containing nucleotide triphosphate hydrolases"/>
    <property type="match status" value="2"/>
</dbReference>
<dbReference type="CDD" id="cd03215">
    <property type="entry name" value="ABC_Carb_Monos_II"/>
    <property type="match status" value="1"/>
</dbReference>
<evidence type="ECO:0000313" key="11">
    <source>
        <dbReference type="EMBL" id="TWU06223.1"/>
    </source>
</evidence>
<keyword evidence="11" id="KW-0378">Hydrolase</keyword>
<dbReference type="AlphaFoldDB" id="A0A5C6B267"/>
<evidence type="ECO:0000256" key="4">
    <source>
        <dbReference type="ARBA" id="ARBA00022597"/>
    </source>
</evidence>
<dbReference type="InterPro" id="IPR017871">
    <property type="entry name" value="ABC_transporter-like_CS"/>
</dbReference>
<comment type="subcellular location">
    <subcellularLocation>
        <location evidence="1">Cell membrane</location>
        <topology evidence="1">Peripheral membrane protein</topology>
    </subcellularLocation>
</comment>
<evidence type="ECO:0000256" key="6">
    <source>
        <dbReference type="ARBA" id="ARBA00022741"/>
    </source>
</evidence>
<evidence type="ECO:0000256" key="2">
    <source>
        <dbReference type="ARBA" id="ARBA00022448"/>
    </source>
</evidence>
<reference evidence="11 12" key="1">
    <citation type="submission" date="2019-02" db="EMBL/GenBank/DDBJ databases">
        <title>Deep-cultivation of Planctomycetes and their phenomic and genomic characterization uncovers novel biology.</title>
        <authorList>
            <person name="Wiegand S."/>
            <person name="Jogler M."/>
            <person name="Boedeker C."/>
            <person name="Pinto D."/>
            <person name="Vollmers J."/>
            <person name="Rivas-Marin E."/>
            <person name="Kohn T."/>
            <person name="Peeters S.H."/>
            <person name="Heuer A."/>
            <person name="Rast P."/>
            <person name="Oberbeckmann S."/>
            <person name="Bunk B."/>
            <person name="Jeske O."/>
            <person name="Meyerdierks A."/>
            <person name="Storesund J.E."/>
            <person name="Kallscheuer N."/>
            <person name="Luecker S."/>
            <person name="Lage O.M."/>
            <person name="Pohl T."/>
            <person name="Merkel B.J."/>
            <person name="Hornburger P."/>
            <person name="Mueller R.-W."/>
            <person name="Bruemmer F."/>
            <person name="Labrenz M."/>
            <person name="Spormann A.M."/>
            <person name="Op Den Camp H."/>
            <person name="Overmann J."/>
            <person name="Amann R."/>
            <person name="Jetten M.S.M."/>
            <person name="Mascher T."/>
            <person name="Medema M.H."/>
            <person name="Devos D.P."/>
            <person name="Kaster A.-K."/>
            <person name="Ovreas L."/>
            <person name="Rohde M."/>
            <person name="Galperin M.Y."/>
            <person name="Jogler C."/>
        </authorList>
    </citation>
    <scope>NUCLEOTIDE SEQUENCE [LARGE SCALE GENOMIC DNA]</scope>
    <source>
        <strain evidence="11 12">Pla52n</strain>
    </source>
</reference>
<evidence type="ECO:0000256" key="8">
    <source>
        <dbReference type="ARBA" id="ARBA00022967"/>
    </source>
</evidence>
<evidence type="ECO:0000256" key="9">
    <source>
        <dbReference type="ARBA" id="ARBA00023136"/>
    </source>
</evidence>
<feature type="domain" description="ABC transporter" evidence="10">
    <location>
        <begin position="252"/>
        <end position="498"/>
    </location>
</feature>
<dbReference type="OrthoDB" id="9771863at2"/>
<evidence type="ECO:0000313" key="12">
    <source>
        <dbReference type="Proteomes" id="UP000320176"/>
    </source>
</evidence>
<dbReference type="InterPro" id="IPR027417">
    <property type="entry name" value="P-loop_NTPase"/>
</dbReference>
<dbReference type="InterPro" id="IPR003439">
    <property type="entry name" value="ABC_transporter-like_ATP-bd"/>
</dbReference>
<keyword evidence="8" id="KW-1278">Translocase</keyword>
<keyword evidence="2" id="KW-0813">Transport</keyword>
<keyword evidence="3" id="KW-1003">Cell membrane</keyword>
<feature type="domain" description="ABC transporter" evidence="10">
    <location>
        <begin position="5"/>
        <end position="241"/>
    </location>
</feature>
<dbReference type="InterPro" id="IPR003593">
    <property type="entry name" value="AAA+_ATPase"/>
</dbReference>
<gene>
    <name evidence="11" type="primary">rbsA_1</name>
    <name evidence="11" type="ORF">Pla52n_19430</name>
</gene>
<dbReference type="FunFam" id="3.40.50.300:FF:000127">
    <property type="entry name" value="Ribose import ATP-binding protein RbsA"/>
    <property type="match status" value="1"/>
</dbReference>
<evidence type="ECO:0000256" key="5">
    <source>
        <dbReference type="ARBA" id="ARBA00022737"/>
    </source>
</evidence>
<name>A0A5C6B267_9BACT</name>
<dbReference type="RefSeq" id="WP_146519329.1">
    <property type="nucleotide sequence ID" value="NZ_CP151726.1"/>
</dbReference>
<dbReference type="Pfam" id="PF00005">
    <property type="entry name" value="ABC_tran"/>
    <property type="match status" value="2"/>
</dbReference>
<dbReference type="SMART" id="SM00382">
    <property type="entry name" value="AAA"/>
    <property type="match status" value="2"/>
</dbReference>
<dbReference type="GO" id="GO:0005886">
    <property type="term" value="C:plasma membrane"/>
    <property type="evidence" value="ECO:0007669"/>
    <property type="project" value="UniProtKB-SubCell"/>
</dbReference>
<keyword evidence="5" id="KW-0677">Repeat</keyword>
<evidence type="ECO:0000256" key="3">
    <source>
        <dbReference type="ARBA" id="ARBA00022475"/>
    </source>
</evidence>
<keyword evidence="7 11" id="KW-0067">ATP-binding</keyword>
<proteinExistence type="predicted"/>
<dbReference type="EC" id="3.6.3.17" evidence="11"/>